<protein>
    <submittedName>
        <fullName evidence="1">Uncharacterized protein</fullName>
    </submittedName>
</protein>
<evidence type="ECO:0000313" key="1">
    <source>
        <dbReference type="EMBL" id="MDF3291916.1"/>
    </source>
</evidence>
<gene>
    <name evidence="1" type="ORF">P3G67_22345</name>
</gene>
<name>A0ABT5ZQ11_9ACTN</name>
<proteinExistence type="predicted"/>
<sequence length="58" mass="6588">MTAPRIGDLQFDTRRNRECIVTDIEPCGRIIVRPPNSTLIEWAADPSDLVPIPEEGRR</sequence>
<comment type="caution">
    <text evidence="1">The sequence shown here is derived from an EMBL/GenBank/DDBJ whole genome shotgun (WGS) entry which is preliminary data.</text>
</comment>
<dbReference type="RefSeq" id="WP_276095053.1">
    <property type="nucleotide sequence ID" value="NZ_JARJBC010000014.1"/>
</dbReference>
<keyword evidence="2" id="KW-1185">Reference proteome</keyword>
<organism evidence="1 2">
    <name type="scientific">Streptomyces silvisoli</name>
    <dbReference type="NCBI Taxonomy" id="3034235"/>
    <lineage>
        <taxon>Bacteria</taxon>
        <taxon>Bacillati</taxon>
        <taxon>Actinomycetota</taxon>
        <taxon>Actinomycetes</taxon>
        <taxon>Kitasatosporales</taxon>
        <taxon>Streptomycetaceae</taxon>
        <taxon>Streptomyces</taxon>
    </lineage>
</organism>
<dbReference type="Proteomes" id="UP001216579">
    <property type="component" value="Unassembled WGS sequence"/>
</dbReference>
<accession>A0ABT5ZQ11</accession>
<evidence type="ECO:0000313" key="2">
    <source>
        <dbReference type="Proteomes" id="UP001216579"/>
    </source>
</evidence>
<reference evidence="1 2" key="1">
    <citation type="submission" date="2023-03" db="EMBL/GenBank/DDBJ databases">
        <title>Draft genome sequence of Streptomyces sp. RB6PN23 isolated from peat swamp forest in Thailand.</title>
        <authorList>
            <person name="Klaysubun C."/>
            <person name="Duangmal K."/>
        </authorList>
    </citation>
    <scope>NUCLEOTIDE SEQUENCE [LARGE SCALE GENOMIC DNA]</scope>
    <source>
        <strain evidence="1 2">RB6PN23</strain>
    </source>
</reference>
<dbReference type="EMBL" id="JARJBC010000014">
    <property type="protein sequence ID" value="MDF3291916.1"/>
    <property type="molecule type" value="Genomic_DNA"/>
</dbReference>